<evidence type="ECO:0000313" key="3">
    <source>
        <dbReference type="Proteomes" id="UP001500449"/>
    </source>
</evidence>
<organism evidence="2 3">
    <name type="scientific">Pseudonocardia ailaonensis</name>
    <dbReference type="NCBI Taxonomy" id="367279"/>
    <lineage>
        <taxon>Bacteria</taxon>
        <taxon>Bacillati</taxon>
        <taxon>Actinomycetota</taxon>
        <taxon>Actinomycetes</taxon>
        <taxon>Pseudonocardiales</taxon>
        <taxon>Pseudonocardiaceae</taxon>
        <taxon>Pseudonocardia</taxon>
    </lineage>
</organism>
<feature type="compositionally biased region" description="Basic and acidic residues" evidence="1">
    <location>
        <begin position="43"/>
        <end position="75"/>
    </location>
</feature>
<evidence type="ECO:0000313" key="2">
    <source>
        <dbReference type="EMBL" id="GAA1865465.1"/>
    </source>
</evidence>
<accession>A0ABN2NE84</accession>
<protein>
    <submittedName>
        <fullName evidence="2">Uncharacterized protein</fullName>
    </submittedName>
</protein>
<dbReference type="Proteomes" id="UP001500449">
    <property type="component" value="Unassembled WGS sequence"/>
</dbReference>
<keyword evidence="3" id="KW-1185">Reference proteome</keyword>
<feature type="region of interest" description="Disordered" evidence="1">
    <location>
        <begin position="13"/>
        <end position="103"/>
    </location>
</feature>
<dbReference type="EMBL" id="BAAAQK010000019">
    <property type="protein sequence ID" value="GAA1865465.1"/>
    <property type="molecule type" value="Genomic_DNA"/>
</dbReference>
<comment type="caution">
    <text evidence="2">The sequence shown here is derived from an EMBL/GenBank/DDBJ whole genome shotgun (WGS) entry which is preliminary data.</text>
</comment>
<feature type="compositionally biased region" description="Basic and acidic residues" evidence="1">
    <location>
        <begin position="84"/>
        <end position="103"/>
    </location>
</feature>
<gene>
    <name evidence="2" type="ORF">GCM10009836_52310</name>
</gene>
<evidence type="ECO:0000256" key="1">
    <source>
        <dbReference type="SAM" id="MobiDB-lite"/>
    </source>
</evidence>
<reference evidence="2 3" key="1">
    <citation type="journal article" date="2019" name="Int. J. Syst. Evol. Microbiol.">
        <title>The Global Catalogue of Microorganisms (GCM) 10K type strain sequencing project: providing services to taxonomists for standard genome sequencing and annotation.</title>
        <authorList>
            <consortium name="The Broad Institute Genomics Platform"/>
            <consortium name="The Broad Institute Genome Sequencing Center for Infectious Disease"/>
            <person name="Wu L."/>
            <person name="Ma J."/>
        </authorList>
    </citation>
    <scope>NUCLEOTIDE SEQUENCE [LARGE SCALE GENOMIC DNA]</scope>
    <source>
        <strain evidence="2 3">JCM 16009</strain>
    </source>
</reference>
<sequence length="103" mass="11245">MSELLLNPTRLITCGLPGVRDSNPAAQDPQGGWSRSAGVPHGVTDDRNPEPEQRHAEDRRDEPPGRSDLADRLPDDDREDDPESDLRPVGRLGDGPRDDEGDA</sequence>
<proteinExistence type="predicted"/>
<name>A0ABN2NE84_9PSEU</name>